<reference evidence="2" key="1">
    <citation type="journal article" date="2013" name="Genome Announc.">
        <title>Genome sequence of the basidiomycetous yeast Pseudozyma antarctica T-34, a producer of the glycolipid biosurfactants mannosylerythritol lipids.</title>
        <authorList>
            <person name="Morita T."/>
            <person name="Koike H."/>
            <person name="Koyama Y."/>
            <person name="Hagiwara H."/>
            <person name="Ito E."/>
            <person name="Fukuoka T."/>
            <person name="Imura T."/>
            <person name="Machida M."/>
            <person name="Kitamoto D."/>
        </authorList>
    </citation>
    <scope>NUCLEOTIDE SEQUENCE [LARGE SCALE GENOMIC DNA]</scope>
    <source>
        <strain evidence="2">T-34</strain>
    </source>
</reference>
<protein>
    <submittedName>
        <fullName evidence="1">Uncharacterized protein</fullName>
    </submittedName>
</protein>
<name>M9M7I6_PSEA3</name>
<feature type="non-terminal residue" evidence="1">
    <location>
        <position position="1"/>
    </location>
</feature>
<dbReference type="Proteomes" id="UP000011976">
    <property type="component" value="Unassembled WGS sequence"/>
</dbReference>
<dbReference type="AlphaFoldDB" id="M9M7I6"/>
<dbReference type="EMBL" id="DF196790">
    <property type="protein sequence ID" value="GAC77065.1"/>
    <property type="molecule type" value="Genomic_DNA"/>
</dbReference>
<evidence type="ECO:0000313" key="1">
    <source>
        <dbReference type="EMBL" id="GAC77065.1"/>
    </source>
</evidence>
<organism evidence="1 2">
    <name type="scientific">Pseudozyma antarctica (strain T-34)</name>
    <name type="common">Yeast</name>
    <name type="synonym">Candida antarctica</name>
    <dbReference type="NCBI Taxonomy" id="1151754"/>
    <lineage>
        <taxon>Eukaryota</taxon>
        <taxon>Fungi</taxon>
        <taxon>Dikarya</taxon>
        <taxon>Basidiomycota</taxon>
        <taxon>Ustilaginomycotina</taxon>
        <taxon>Ustilaginomycetes</taxon>
        <taxon>Ustilaginales</taxon>
        <taxon>Ustilaginaceae</taxon>
        <taxon>Moesziomyces</taxon>
    </lineage>
</organism>
<gene>
    <name evidence="1" type="ORF">PANT_24d00026</name>
</gene>
<accession>M9M7I6</accession>
<proteinExistence type="predicted"/>
<evidence type="ECO:0000313" key="2">
    <source>
        <dbReference type="Proteomes" id="UP000011976"/>
    </source>
</evidence>
<sequence length="37" mass="3903">TPSSACSASCSRRDMQAREALALPMAPRAVTARETLP</sequence>